<keyword evidence="9" id="KW-1185">Reference proteome</keyword>
<dbReference type="NCBIfam" id="TIGR00016">
    <property type="entry name" value="ackA"/>
    <property type="match status" value="1"/>
</dbReference>
<comment type="function">
    <text evidence="6">Catalyzes the formation of acetyl phosphate from acetate and ATP. Can also catalyze the reverse reaction.</text>
</comment>
<evidence type="ECO:0000256" key="5">
    <source>
        <dbReference type="ARBA" id="ARBA00022840"/>
    </source>
</evidence>
<feature type="site" description="Transition state stabilizer" evidence="6">
    <location>
        <position position="230"/>
    </location>
</feature>
<dbReference type="GO" id="GO:0006085">
    <property type="term" value="P:acetyl-CoA biosynthetic process"/>
    <property type="evidence" value="ECO:0007669"/>
    <property type="project" value="UniProtKB-UniRule"/>
</dbReference>
<keyword evidence="6" id="KW-0963">Cytoplasm</keyword>
<dbReference type="PANTHER" id="PTHR21060:SF15">
    <property type="entry name" value="ACETATE KINASE-RELATED"/>
    <property type="match status" value="1"/>
</dbReference>
<evidence type="ECO:0000256" key="1">
    <source>
        <dbReference type="ARBA" id="ARBA00008748"/>
    </source>
</evidence>
<organism evidence="8 9">
    <name type="scientific">Truepera radiovictrix (strain DSM 17093 / CIP 108686 / LMG 22925 / RQ-24)</name>
    <dbReference type="NCBI Taxonomy" id="649638"/>
    <lineage>
        <taxon>Bacteria</taxon>
        <taxon>Thermotogati</taxon>
        <taxon>Deinococcota</taxon>
        <taxon>Deinococci</taxon>
        <taxon>Trueperales</taxon>
        <taxon>Trueperaceae</taxon>
        <taxon>Truepera</taxon>
    </lineage>
</organism>
<dbReference type="GO" id="GO:0000287">
    <property type="term" value="F:magnesium ion binding"/>
    <property type="evidence" value="ECO:0007669"/>
    <property type="project" value="UniProtKB-UniRule"/>
</dbReference>
<dbReference type="EMBL" id="CP002049">
    <property type="protein sequence ID" value="ADI14593.1"/>
    <property type="molecule type" value="Genomic_DNA"/>
</dbReference>
<evidence type="ECO:0000256" key="4">
    <source>
        <dbReference type="ARBA" id="ARBA00022777"/>
    </source>
</evidence>
<keyword evidence="4 6" id="KW-0418">Kinase</keyword>
<keyword evidence="5 6" id="KW-0067">ATP-binding</keyword>
<protein>
    <recommendedName>
        <fullName evidence="6">Acetate kinase</fullName>
        <ecNumber evidence="6">2.7.2.1</ecNumber>
    </recommendedName>
    <alternativeName>
        <fullName evidence="6">Acetokinase</fullName>
    </alternativeName>
</protein>
<keyword evidence="6" id="KW-0460">Magnesium</keyword>
<keyword evidence="6" id="KW-0479">Metal-binding</keyword>
<dbReference type="InterPro" id="IPR004372">
    <property type="entry name" value="Ac/propionate_kinase"/>
</dbReference>
<dbReference type="AlphaFoldDB" id="D7CXJ1"/>
<gene>
    <name evidence="6" type="primary">ackA</name>
    <name evidence="8" type="ordered locus">Trad_1471</name>
</gene>
<dbReference type="EC" id="2.7.2.1" evidence="6"/>
<name>D7CXJ1_TRURR</name>
<dbReference type="Pfam" id="PF00871">
    <property type="entry name" value="Acetate_kinase"/>
    <property type="match status" value="1"/>
</dbReference>
<reference evidence="8 9" key="2">
    <citation type="journal article" date="2011" name="Stand. Genomic Sci.">
        <title>Complete genome sequence of Truepera radiovictrix type strain (RQ-24).</title>
        <authorList>
            <person name="Ivanova N."/>
            <person name="Rohde C."/>
            <person name="Munk C."/>
            <person name="Nolan M."/>
            <person name="Lucas S."/>
            <person name="Del Rio T.G."/>
            <person name="Tice H."/>
            <person name="Deshpande S."/>
            <person name="Cheng J.F."/>
            <person name="Tapia R."/>
            <person name="Han C."/>
            <person name="Goodwin L."/>
            <person name="Pitluck S."/>
            <person name="Liolios K."/>
            <person name="Mavromatis K."/>
            <person name="Mikhailova N."/>
            <person name="Pati A."/>
            <person name="Chen A."/>
            <person name="Palaniappan K."/>
            <person name="Land M."/>
            <person name="Hauser L."/>
            <person name="Chang Y.J."/>
            <person name="Jeffries C.D."/>
            <person name="Brambilla E."/>
            <person name="Rohde M."/>
            <person name="Goker M."/>
            <person name="Tindall B.J."/>
            <person name="Woyke T."/>
            <person name="Bristow J."/>
            <person name="Eisen J.A."/>
            <person name="Markowitz V."/>
            <person name="Hugenholtz P."/>
            <person name="Kyrpides N.C."/>
            <person name="Klenk H.P."/>
            <person name="Lapidus A."/>
        </authorList>
    </citation>
    <scope>NUCLEOTIDE SEQUENCE [LARGE SCALE GENOMIC DNA]</scope>
    <source>
        <strain evidence="9">DSM 17093 / CIP 108686 / LMG 22925 / RQ-24</strain>
    </source>
</reference>
<dbReference type="GO" id="GO:0005737">
    <property type="term" value="C:cytoplasm"/>
    <property type="evidence" value="ECO:0007669"/>
    <property type="project" value="UniProtKB-SubCell"/>
</dbReference>
<dbReference type="Gene3D" id="3.30.420.40">
    <property type="match status" value="2"/>
</dbReference>
<dbReference type="GO" id="GO:0008776">
    <property type="term" value="F:acetate kinase activity"/>
    <property type="evidence" value="ECO:0007669"/>
    <property type="project" value="UniProtKB-UniRule"/>
</dbReference>
<dbReference type="InterPro" id="IPR023865">
    <property type="entry name" value="Aliphatic_acid_kinase_CS"/>
</dbReference>
<dbReference type="PANTHER" id="PTHR21060">
    <property type="entry name" value="ACETATE KINASE"/>
    <property type="match status" value="1"/>
</dbReference>
<feature type="site" description="Transition state stabilizer" evidence="6">
    <location>
        <position position="169"/>
    </location>
</feature>
<keyword evidence="3 6" id="KW-0547">Nucleotide-binding</keyword>
<dbReference type="InterPro" id="IPR000890">
    <property type="entry name" value="Aliphatic_acid_kin_short-chain"/>
</dbReference>
<feature type="binding site" evidence="6">
    <location>
        <position position="81"/>
    </location>
    <ligand>
        <name>substrate</name>
    </ligand>
</feature>
<feature type="binding site" evidence="6">
    <location>
        <begin position="271"/>
        <end position="273"/>
    </location>
    <ligand>
        <name>ATP</name>
        <dbReference type="ChEBI" id="CHEBI:30616"/>
    </ligand>
</feature>
<reference evidence="9" key="1">
    <citation type="submission" date="2010-05" db="EMBL/GenBank/DDBJ databases">
        <title>The complete genome of Truepera radiovictris DSM 17093.</title>
        <authorList>
            <consortium name="US DOE Joint Genome Institute (JGI-PGF)"/>
            <person name="Lucas S."/>
            <person name="Copeland A."/>
            <person name="Lapidus A."/>
            <person name="Glavina del Rio T."/>
            <person name="Dalin E."/>
            <person name="Tice H."/>
            <person name="Bruce D."/>
            <person name="Goodwin L."/>
            <person name="Pitluck S."/>
            <person name="Kyrpides N."/>
            <person name="Mavromatis K."/>
            <person name="Ovchinnikova G."/>
            <person name="Munk A.C."/>
            <person name="Detter J.C."/>
            <person name="Han C."/>
            <person name="Tapia R."/>
            <person name="Land M."/>
            <person name="Hauser L."/>
            <person name="Markowitz V."/>
            <person name="Cheng J.-F."/>
            <person name="Hugenholtz P."/>
            <person name="Woyke T."/>
            <person name="Wu D."/>
            <person name="Tindall B."/>
            <person name="Pomrenke H.G."/>
            <person name="Brambilla E."/>
            <person name="Klenk H.-P."/>
            <person name="Eisen J.A."/>
        </authorList>
    </citation>
    <scope>NUCLEOTIDE SEQUENCE [LARGE SCALE GENOMIC DNA]</scope>
    <source>
        <strain evidence="9">DSM 17093 / CIP 108686 / LMG 22925 / RQ-24</strain>
    </source>
</reference>
<dbReference type="eggNOG" id="COG0282">
    <property type="taxonomic scope" value="Bacteria"/>
</dbReference>
<dbReference type="Proteomes" id="UP000000379">
    <property type="component" value="Chromosome"/>
</dbReference>
<feature type="binding site" evidence="6">
    <location>
        <position position="19"/>
    </location>
    <ligand>
        <name>ATP</name>
        <dbReference type="ChEBI" id="CHEBI:30616"/>
    </ligand>
</feature>
<feature type="binding site" evidence="6">
    <location>
        <position position="370"/>
    </location>
    <ligand>
        <name>Mg(2+)</name>
        <dbReference type="ChEBI" id="CHEBI:18420"/>
    </ligand>
</feature>
<comment type="subcellular location">
    <subcellularLocation>
        <location evidence="6">Cytoplasm</location>
    </subcellularLocation>
</comment>
<dbReference type="CDD" id="cd24010">
    <property type="entry name" value="ASKHA_NBD_AcK_PK"/>
    <property type="match status" value="1"/>
</dbReference>
<evidence type="ECO:0000256" key="3">
    <source>
        <dbReference type="ARBA" id="ARBA00022741"/>
    </source>
</evidence>
<feature type="binding site" evidence="6">
    <location>
        <begin position="197"/>
        <end position="201"/>
    </location>
    <ligand>
        <name>ATP</name>
        <dbReference type="ChEBI" id="CHEBI:30616"/>
    </ligand>
</feature>
<proteinExistence type="inferred from homology"/>
<dbReference type="HOGENOM" id="CLU_020352_0_1_0"/>
<comment type="catalytic activity">
    <reaction evidence="6">
        <text>acetate + ATP = acetyl phosphate + ADP</text>
        <dbReference type="Rhea" id="RHEA:11352"/>
        <dbReference type="ChEBI" id="CHEBI:22191"/>
        <dbReference type="ChEBI" id="CHEBI:30089"/>
        <dbReference type="ChEBI" id="CHEBI:30616"/>
        <dbReference type="ChEBI" id="CHEBI:456216"/>
        <dbReference type="EC" id="2.7.2.1"/>
    </reaction>
</comment>
<evidence type="ECO:0000313" key="8">
    <source>
        <dbReference type="EMBL" id="ADI14593.1"/>
    </source>
</evidence>
<comment type="similarity">
    <text evidence="1 6 7">Belongs to the acetokinase family.</text>
</comment>
<accession>D7CXJ1</accession>
<comment type="caution">
    <text evidence="6">Lacks conserved residue(s) required for the propagation of feature annotation.</text>
</comment>
<comment type="subunit">
    <text evidence="6">Homodimer.</text>
</comment>
<evidence type="ECO:0000313" key="9">
    <source>
        <dbReference type="Proteomes" id="UP000000379"/>
    </source>
</evidence>
<dbReference type="STRING" id="649638.Trad_1471"/>
<dbReference type="PRINTS" id="PR00471">
    <property type="entry name" value="ACETATEKNASE"/>
</dbReference>
<dbReference type="InterPro" id="IPR043129">
    <property type="entry name" value="ATPase_NBD"/>
</dbReference>
<evidence type="ECO:0000256" key="2">
    <source>
        <dbReference type="ARBA" id="ARBA00022679"/>
    </source>
</evidence>
<dbReference type="HAMAP" id="MF_00020">
    <property type="entry name" value="Acetate_kinase"/>
    <property type="match status" value="1"/>
</dbReference>
<evidence type="ECO:0000256" key="6">
    <source>
        <dbReference type="HAMAP-Rule" id="MF_00020"/>
    </source>
</evidence>
<keyword evidence="2 6" id="KW-0808">Transferase</keyword>
<dbReference type="SUPFAM" id="SSF53067">
    <property type="entry name" value="Actin-like ATPase domain"/>
    <property type="match status" value="2"/>
</dbReference>
<dbReference type="UniPathway" id="UPA00340">
    <property type="reaction ID" value="UER00458"/>
</dbReference>
<dbReference type="GO" id="GO:0005524">
    <property type="term" value="F:ATP binding"/>
    <property type="evidence" value="ECO:0007669"/>
    <property type="project" value="UniProtKB-KW"/>
</dbReference>
<comment type="cofactor">
    <cofactor evidence="6">
        <name>Mg(2+)</name>
        <dbReference type="ChEBI" id="CHEBI:18420"/>
    </cofactor>
    <cofactor evidence="6">
        <name>Mn(2+)</name>
        <dbReference type="ChEBI" id="CHEBI:29035"/>
    </cofactor>
    <text evidence="6">Mg(2+). Can also accept Mn(2+).</text>
</comment>
<feature type="active site" description="Proton donor/acceptor" evidence="6">
    <location>
        <position position="137"/>
    </location>
</feature>
<dbReference type="GO" id="GO:0006083">
    <property type="term" value="P:acetate metabolic process"/>
    <property type="evidence" value="ECO:0007669"/>
    <property type="project" value="TreeGrafter"/>
</dbReference>
<dbReference type="PROSITE" id="PS01076">
    <property type="entry name" value="ACETATE_KINASE_2"/>
    <property type="match status" value="1"/>
</dbReference>
<dbReference type="KEGG" id="tra:Trad_1471"/>
<comment type="pathway">
    <text evidence="6">Metabolic intermediate biosynthesis; acetyl-CoA biosynthesis; acetyl-CoA from acetate: step 1/2.</text>
</comment>
<dbReference type="PIRSF" id="PIRSF000722">
    <property type="entry name" value="Acetate_prop_kin"/>
    <property type="match status" value="1"/>
</dbReference>
<feature type="binding site" evidence="6">
    <location>
        <position position="12"/>
    </location>
    <ligand>
        <name>Mg(2+)</name>
        <dbReference type="ChEBI" id="CHEBI:18420"/>
    </ligand>
</feature>
<evidence type="ECO:0000256" key="7">
    <source>
        <dbReference type="RuleBase" id="RU003835"/>
    </source>
</evidence>
<dbReference type="PROSITE" id="PS01075">
    <property type="entry name" value="ACETATE_KINASE_1"/>
    <property type="match status" value="1"/>
</dbReference>
<sequence length="385" mass="39609">MTAPLPPVLVVNAGSSSLKVKLLPQGHAFLVERIGGDVAGSSSLGALPVTGVRDHADALRACLELLGAYVPLAEVRAVGHRVVHGGERYTAPVVVDEGVLADLEGLSHLAPLHNPPNLEGIRAARALLDVPQVAVFDTAFHASLPPHAYLYGLPRSLYEARGVRRYGFHGPSHDFVTRRAAEVLGRARASLKLVSLHLGNGASAAAVSGGRSVDTTMGMTPLAGLVMGTRAGDVDPGVLLYLLEGGMSVAELSELLNKRSGLLGLSGVSNDMRDVARAAAEGDAAAAEAVAVFCYRVRLAVGALTAAMGGLDAVIFTGGIGQHDAAVRARSLAGLEVLGIELDAARNDAHETRISADGSRVAVLVIATDEERMIAEAAVAVLGLA</sequence>